<dbReference type="EMBL" id="DVGK01000043">
    <property type="protein sequence ID" value="HIR12980.1"/>
    <property type="molecule type" value="Genomic_DNA"/>
</dbReference>
<dbReference type="Gene3D" id="1.10.260.40">
    <property type="entry name" value="lambda repressor-like DNA-binding domains"/>
    <property type="match status" value="1"/>
</dbReference>
<evidence type="ECO:0000259" key="1">
    <source>
        <dbReference type="PROSITE" id="PS50943"/>
    </source>
</evidence>
<reference evidence="2" key="1">
    <citation type="submission" date="2020-10" db="EMBL/GenBank/DDBJ databases">
        <authorList>
            <person name="Gilroy R."/>
        </authorList>
    </citation>
    <scope>NUCLEOTIDE SEQUENCE</scope>
    <source>
        <strain evidence="2">ChiSjej4B22-8148</strain>
    </source>
</reference>
<dbReference type="AlphaFoldDB" id="A0A9D1AAA7"/>
<dbReference type="SUPFAM" id="SSF47413">
    <property type="entry name" value="lambda repressor-like DNA-binding domains"/>
    <property type="match status" value="1"/>
</dbReference>
<dbReference type="Pfam" id="PF13443">
    <property type="entry name" value="HTH_26"/>
    <property type="match status" value="1"/>
</dbReference>
<name>A0A9D1AAA7_9FIRM</name>
<accession>A0A9D1AAA7</accession>
<reference evidence="2" key="2">
    <citation type="journal article" date="2021" name="PeerJ">
        <title>Extensive microbial diversity within the chicken gut microbiome revealed by metagenomics and culture.</title>
        <authorList>
            <person name="Gilroy R."/>
            <person name="Ravi A."/>
            <person name="Getino M."/>
            <person name="Pursley I."/>
            <person name="Horton D.L."/>
            <person name="Alikhan N.F."/>
            <person name="Baker D."/>
            <person name="Gharbi K."/>
            <person name="Hall N."/>
            <person name="Watson M."/>
            <person name="Adriaenssens E.M."/>
            <person name="Foster-Nyarko E."/>
            <person name="Jarju S."/>
            <person name="Secka A."/>
            <person name="Antonio M."/>
            <person name="Oren A."/>
            <person name="Chaudhuri R.R."/>
            <person name="La Ragione R."/>
            <person name="Hildebrand F."/>
            <person name="Pallen M.J."/>
        </authorList>
    </citation>
    <scope>NUCLEOTIDE SEQUENCE</scope>
    <source>
        <strain evidence="2">ChiSjej4B22-8148</strain>
    </source>
</reference>
<evidence type="ECO:0000313" key="3">
    <source>
        <dbReference type="Proteomes" id="UP000886757"/>
    </source>
</evidence>
<dbReference type="SMART" id="SM00530">
    <property type="entry name" value="HTH_XRE"/>
    <property type="match status" value="1"/>
</dbReference>
<dbReference type="InterPro" id="IPR010982">
    <property type="entry name" value="Lambda_DNA-bd_dom_sf"/>
</dbReference>
<dbReference type="InterPro" id="IPR001387">
    <property type="entry name" value="Cro/C1-type_HTH"/>
</dbReference>
<sequence>MDGHQLIIDRIKDLCREKNMSYYMLSYRSTVPLTTLLHILDGSTKNPGIFTILKLCNGLGISIIEFFDTEKLKDIEYNLD</sequence>
<protein>
    <submittedName>
        <fullName evidence="2">Helix-turn-helix transcriptional regulator</fullName>
    </submittedName>
</protein>
<feature type="domain" description="HTH cro/C1-type" evidence="1">
    <location>
        <begin position="11"/>
        <end position="66"/>
    </location>
</feature>
<organism evidence="2 3">
    <name type="scientific">Candidatus Choladousia intestinavium</name>
    <dbReference type="NCBI Taxonomy" id="2840727"/>
    <lineage>
        <taxon>Bacteria</taxon>
        <taxon>Bacillati</taxon>
        <taxon>Bacillota</taxon>
        <taxon>Clostridia</taxon>
        <taxon>Lachnospirales</taxon>
        <taxon>Lachnospiraceae</taxon>
        <taxon>Lachnospiraceae incertae sedis</taxon>
        <taxon>Candidatus Choladousia</taxon>
    </lineage>
</organism>
<proteinExistence type="predicted"/>
<comment type="caution">
    <text evidence="2">The sequence shown here is derived from an EMBL/GenBank/DDBJ whole genome shotgun (WGS) entry which is preliminary data.</text>
</comment>
<dbReference type="GO" id="GO:0003677">
    <property type="term" value="F:DNA binding"/>
    <property type="evidence" value="ECO:0007669"/>
    <property type="project" value="InterPro"/>
</dbReference>
<dbReference type="Proteomes" id="UP000886757">
    <property type="component" value="Unassembled WGS sequence"/>
</dbReference>
<evidence type="ECO:0000313" key="2">
    <source>
        <dbReference type="EMBL" id="HIR12980.1"/>
    </source>
</evidence>
<dbReference type="CDD" id="cd00093">
    <property type="entry name" value="HTH_XRE"/>
    <property type="match status" value="1"/>
</dbReference>
<dbReference type="PROSITE" id="PS50943">
    <property type="entry name" value="HTH_CROC1"/>
    <property type="match status" value="1"/>
</dbReference>
<gene>
    <name evidence="2" type="ORF">IAB31_03540</name>
</gene>